<dbReference type="SUPFAM" id="SSF53756">
    <property type="entry name" value="UDP-Glycosyltransferase/glycogen phosphorylase"/>
    <property type="match status" value="1"/>
</dbReference>
<evidence type="ECO:0000313" key="1">
    <source>
        <dbReference type="EMBL" id="EZH72758.1"/>
    </source>
</evidence>
<dbReference type="CDD" id="cd03801">
    <property type="entry name" value="GT4_PimA-like"/>
    <property type="match status" value="1"/>
</dbReference>
<name>A0A023BSH0_9FLAO</name>
<dbReference type="eggNOG" id="COG0438">
    <property type="taxonomic scope" value="Bacteria"/>
</dbReference>
<dbReference type="GO" id="GO:0016740">
    <property type="term" value="F:transferase activity"/>
    <property type="evidence" value="ECO:0007669"/>
    <property type="project" value="UniProtKB-KW"/>
</dbReference>
<accession>A0A023BSH0</accession>
<dbReference type="OrthoDB" id="9807209at2"/>
<dbReference type="Gene3D" id="3.40.50.2000">
    <property type="entry name" value="Glycogen Phosphorylase B"/>
    <property type="match status" value="1"/>
</dbReference>
<dbReference type="STRING" id="1317122.ATO12_21750"/>
<gene>
    <name evidence="1" type="ORF">ATO12_21750</name>
</gene>
<reference evidence="1 2" key="1">
    <citation type="submission" date="2014-04" db="EMBL/GenBank/DDBJ databases">
        <title>Aquimarina sp. 22II-S11-z7 Genome Sequencing.</title>
        <authorList>
            <person name="Lai Q."/>
        </authorList>
    </citation>
    <scope>NUCLEOTIDE SEQUENCE [LARGE SCALE GENOMIC DNA]</scope>
    <source>
        <strain evidence="1 2">22II-S11-z7</strain>
    </source>
</reference>
<dbReference type="PANTHER" id="PTHR12526:SF584">
    <property type="entry name" value="GLYCOSYLTRANSFERASE"/>
    <property type="match status" value="1"/>
</dbReference>
<dbReference type="AlphaFoldDB" id="A0A023BSH0"/>
<sequence length="414" mass="47938">MNHILIIGFVWPEPNSSAAGSRMMQLIALFEAQNWKITFTSPAAETEHMVNLENTNISKVAIALNNSSFDNFIKKLQPDIVIFDRFMTEEQFGWRVAKHCPNALKILNTEDLHSLRKTRQESFKSNITFNNDTLLSSDITKREIASIYRCDLSLIISDFEIKLLKDIFKINENLLFYLPFLFDPITTEIKKRWLEYKNRKHFVTIGNFRHEPNWNSVLYLKEVIWPLIRKELPETELHIYGAYPPPKATQLHHPAEGFHIKGWAKDATEIMSQARVCLAPLRFGAGIKGKLAEAMLCGTPSVTTSIGSEGMFDDEETDWNGFVIDDPSKFAKAAIRLYNNKSLWQQSQQNGIEIINTRFQKEKFSNPFLDQVSKLQKNLNKHRTENFIGSILQHHTLRSTEFMSRWIEEKNKAK</sequence>
<keyword evidence="1" id="KW-0808">Transferase</keyword>
<keyword evidence="2" id="KW-1185">Reference proteome</keyword>
<dbReference type="Proteomes" id="UP000023541">
    <property type="component" value="Unassembled WGS sequence"/>
</dbReference>
<dbReference type="Pfam" id="PF13692">
    <property type="entry name" value="Glyco_trans_1_4"/>
    <property type="match status" value="1"/>
</dbReference>
<dbReference type="PANTHER" id="PTHR12526">
    <property type="entry name" value="GLYCOSYLTRANSFERASE"/>
    <property type="match status" value="1"/>
</dbReference>
<organism evidence="1 2">
    <name type="scientific">Aquimarina atlantica</name>
    <dbReference type="NCBI Taxonomy" id="1317122"/>
    <lineage>
        <taxon>Bacteria</taxon>
        <taxon>Pseudomonadati</taxon>
        <taxon>Bacteroidota</taxon>
        <taxon>Flavobacteriia</taxon>
        <taxon>Flavobacteriales</taxon>
        <taxon>Flavobacteriaceae</taxon>
        <taxon>Aquimarina</taxon>
    </lineage>
</organism>
<comment type="caution">
    <text evidence="1">The sequence shown here is derived from an EMBL/GenBank/DDBJ whole genome shotgun (WGS) entry which is preliminary data.</text>
</comment>
<dbReference type="EMBL" id="AQRA01000007">
    <property type="protein sequence ID" value="EZH72758.1"/>
    <property type="molecule type" value="Genomic_DNA"/>
</dbReference>
<proteinExistence type="predicted"/>
<dbReference type="RefSeq" id="WP_034244063.1">
    <property type="nucleotide sequence ID" value="NZ_AQRA01000007.1"/>
</dbReference>
<evidence type="ECO:0000313" key="2">
    <source>
        <dbReference type="Proteomes" id="UP000023541"/>
    </source>
</evidence>
<protein>
    <submittedName>
        <fullName evidence="1">Glycosyltransferase</fullName>
    </submittedName>
</protein>